<keyword evidence="1" id="KW-0472">Membrane</keyword>
<evidence type="ECO:0000313" key="3">
    <source>
        <dbReference type="Proteomes" id="UP000236182"/>
    </source>
</evidence>
<gene>
    <name evidence="2" type="ORF">C1638_017860</name>
</gene>
<keyword evidence="1" id="KW-1133">Transmembrane helix</keyword>
<proteinExistence type="predicted"/>
<name>A0A316WM65_9FLAO</name>
<evidence type="ECO:0000256" key="1">
    <source>
        <dbReference type="SAM" id="Phobius"/>
    </source>
</evidence>
<organism evidence="2 3">
    <name type="scientific">Chryseobacterium oncorhynchi</name>
    <dbReference type="NCBI Taxonomy" id="741074"/>
    <lineage>
        <taxon>Bacteria</taxon>
        <taxon>Pseudomonadati</taxon>
        <taxon>Bacteroidota</taxon>
        <taxon>Flavobacteriia</taxon>
        <taxon>Flavobacteriales</taxon>
        <taxon>Weeksellaceae</taxon>
        <taxon>Chryseobacterium group</taxon>
        <taxon>Chryseobacterium</taxon>
    </lineage>
</organism>
<sequence>MVLLTRESRPPPVFILFLKSFIITIKDFFFVIYFERDIHTHTPLLDKYKQSFLKSNRINLTSMELVAIINHYYITHCLSLAPIEAVTPQQELEKRDKK</sequence>
<reference evidence="2" key="1">
    <citation type="submission" date="2018-04" db="EMBL/GenBank/DDBJ databases">
        <title>Draft Genome Sequences of Chryseobacterium lactis NCTC11390T isolated from milk, Chryseobacterium oncorhynchi 701B-08T from rainbow trout, and Chryseobacterium viscerum 687B-08T from diseased fish.</title>
        <authorList>
            <person name="Jeong J.-J."/>
            <person name="Lee Y.J."/>
            <person name="Pathiraja D."/>
            <person name="Park B."/>
            <person name="Choi I.-G."/>
            <person name="Kim K.D."/>
        </authorList>
    </citation>
    <scope>NUCLEOTIDE SEQUENCE [LARGE SCALE GENOMIC DNA]</scope>
    <source>
        <strain evidence="2">701B-08</strain>
    </source>
</reference>
<accession>A0A316WM65</accession>
<dbReference type="EMBL" id="PPEI02000005">
    <property type="protein sequence ID" value="PWN62357.1"/>
    <property type="molecule type" value="Genomic_DNA"/>
</dbReference>
<protein>
    <submittedName>
        <fullName evidence="2">Uncharacterized protein</fullName>
    </submittedName>
</protein>
<feature type="transmembrane region" description="Helical" evidence="1">
    <location>
        <begin position="12"/>
        <end position="34"/>
    </location>
</feature>
<keyword evidence="3" id="KW-1185">Reference proteome</keyword>
<dbReference type="Proteomes" id="UP000236182">
    <property type="component" value="Unassembled WGS sequence"/>
</dbReference>
<comment type="caution">
    <text evidence="2">The sequence shown here is derived from an EMBL/GenBank/DDBJ whole genome shotgun (WGS) entry which is preliminary data.</text>
</comment>
<dbReference type="AlphaFoldDB" id="A0A316WM65"/>
<keyword evidence="1" id="KW-0812">Transmembrane</keyword>
<evidence type="ECO:0000313" key="2">
    <source>
        <dbReference type="EMBL" id="PWN62357.1"/>
    </source>
</evidence>